<sequence length="102" mass="11513">MPKLFLFETPLLCWARHVRPDCPLAAYLAAKGILVRLTCRLLGRCNQACFGRVRQPVCCRDRDSDYVTNDLINPQGDDLELGYRLLSGKLARLGYTVGERSV</sequence>
<dbReference type="RefSeq" id="WP_265385168.1">
    <property type="nucleotide sequence ID" value="NZ_CP110618.1"/>
</dbReference>
<keyword evidence="2" id="KW-1185">Reference proteome</keyword>
<gene>
    <name evidence="1" type="ORF">RHODO2019_19080</name>
</gene>
<name>A0ABY6P6H3_9NOCA</name>
<evidence type="ECO:0000313" key="2">
    <source>
        <dbReference type="Proteomes" id="UP001164965"/>
    </source>
</evidence>
<keyword evidence="1" id="KW-0614">Plasmid</keyword>
<reference evidence="1" key="1">
    <citation type="submission" date="2022-10" db="EMBL/GenBank/DDBJ databases">
        <title>Rhodococcus sp.75.</title>
        <authorList>
            <person name="Sun M."/>
        </authorList>
    </citation>
    <scope>NUCLEOTIDE SEQUENCE</scope>
    <source>
        <strain evidence="1">75</strain>
        <plasmid evidence="1">unnamed3</plasmid>
    </source>
</reference>
<proteinExistence type="predicted"/>
<dbReference type="EMBL" id="CP110618">
    <property type="protein sequence ID" value="UZJ27064.1"/>
    <property type="molecule type" value="Genomic_DNA"/>
</dbReference>
<accession>A0ABY6P6H3</accession>
<geneLocation type="plasmid" evidence="1 2">
    <name>unnamed3</name>
</geneLocation>
<organism evidence="1 2">
    <name type="scientific">Rhodococcus antarcticus</name>
    <dbReference type="NCBI Taxonomy" id="2987751"/>
    <lineage>
        <taxon>Bacteria</taxon>
        <taxon>Bacillati</taxon>
        <taxon>Actinomycetota</taxon>
        <taxon>Actinomycetes</taxon>
        <taxon>Mycobacteriales</taxon>
        <taxon>Nocardiaceae</taxon>
        <taxon>Rhodococcus</taxon>
    </lineage>
</organism>
<protein>
    <submittedName>
        <fullName evidence="1">Uncharacterized protein</fullName>
    </submittedName>
</protein>
<dbReference type="Proteomes" id="UP001164965">
    <property type="component" value="Plasmid unnamed3"/>
</dbReference>
<evidence type="ECO:0000313" key="1">
    <source>
        <dbReference type="EMBL" id="UZJ27064.1"/>
    </source>
</evidence>